<dbReference type="STRING" id="90241.B0682_06760"/>
<protein>
    <submittedName>
        <fullName evidence="2">GNAT family N-acetyltransferase</fullName>
    </submittedName>
</protein>
<dbReference type="InterPro" id="IPR045057">
    <property type="entry name" value="Gcn5-rel_NAT"/>
</dbReference>
<evidence type="ECO:0000313" key="2">
    <source>
        <dbReference type="EMBL" id="OOS20326.1"/>
    </source>
</evidence>
<dbReference type="Pfam" id="PF14542">
    <property type="entry name" value="Acetyltransf_CG"/>
    <property type="match status" value="1"/>
</dbReference>
<keyword evidence="3" id="KW-1185">Reference proteome</keyword>
<dbReference type="CDD" id="cd04301">
    <property type="entry name" value="NAT_SF"/>
    <property type="match status" value="1"/>
</dbReference>
<dbReference type="PANTHER" id="PTHR31435">
    <property type="entry name" value="PROTEIN NATD1"/>
    <property type="match status" value="1"/>
</dbReference>
<evidence type="ECO:0000313" key="3">
    <source>
        <dbReference type="Proteomes" id="UP000191094"/>
    </source>
</evidence>
<keyword evidence="2" id="KW-0808">Transferase</keyword>
<gene>
    <name evidence="2" type="ORF">B0682_06760</name>
</gene>
<proteinExistence type="predicted"/>
<dbReference type="RefSeq" id="WP_078307679.1">
    <property type="nucleotide sequence ID" value="NZ_CP147511.1"/>
</dbReference>
<dbReference type="PROSITE" id="PS51729">
    <property type="entry name" value="GNAT_YJDJ"/>
    <property type="match status" value="1"/>
</dbReference>
<dbReference type="Proteomes" id="UP000191094">
    <property type="component" value="Unassembled WGS sequence"/>
</dbReference>
<accession>A0A1T0CDB6</accession>
<sequence length="90" mass="10296">MTDITHNHQANRFELIQDGQTAYISYQASDDTLTYDHTIVPDLLSGQGIGSQLVKHALDYADEQNKKIIPHCSFVAHYINKHPKYQKLLK</sequence>
<feature type="domain" description="N-acetyltransferase" evidence="1">
    <location>
        <begin position="5"/>
        <end position="90"/>
    </location>
</feature>
<dbReference type="InterPro" id="IPR031165">
    <property type="entry name" value="GNAT_YJDJ"/>
</dbReference>
<organism evidence="2 3">
    <name type="scientific">Lwoffella lincolnii</name>
    <dbReference type="NCBI Taxonomy" id="90241"/>
    <lineage>
        <taxon>Bacteria</taxon>
        <taxon>Pseudomonadati</taxon>
        <taxon>Pseudomonadota</taxon>
        <taxon>Gammaproteobacteria</taxon>
        <taxon>Moraxellales</taxon>
        <taxon>Moraxellaceae</taxon>
        <taxon>Lwoffella</taxon>
    </lineage>
</organism>
<dbReference type="SUPFAM" id="SSF55729">
    <property type="entry name" value="Acyl-CoA N-acyltransferases (Nat)"/>
    <property type="match status" value="1"/>
</dbReference>
<dbReference type="PANTHER" id="PTHR31435:SF10">
    <property type="entry name" value="BSR4717 PROTEIN"/>
    <property type="match status" value="1"/>
</dbReference>
<dbReference type="Gene3D" id="3.40.630.30">
    <property type="match status" value="1"/>
</dbReference>
<dbReference type="EMBL" id="MUYT01000008">
    <property type="protein sequence ID" value="OOS20326.1"/>
    <property type="molecule type" value="Genomic_DNA"/>
</dbReference>
<reference evidence="2 3" key="1">
    <citation type="submission" date="2017-02" db="EMBL/GenBank/DDBJ databases">
        <title>Draft genome sequence of Moraxella lincolnii CCUG 9405T type strain.</title>
        <authorList>
            <person name="Salva-Serra F."/>
            <person name="Engstrom-Jakobsson H."/>
            <person name="Thorell K."/>
            <person name="Jaen-Luchoro D."/>
            <person name="Gonzales-Siles L."/>
            <person name="Karlsson R."/>
            <person name="Yazdan S."/>
            <person name="Boulund F."/>
            <person name="Johnning A."/>
            <person name="Engstrand L."/>
            <person name="Kristiansson E."/>
            <person name="Moore E."/>
        </authorList>
    </citation>
    <scope>NUCLEOTIDE SEQUENCE [LARGE SCALE GENOMIC DNA]</scope>
    <source>
        <strain evidence="2 3">CCUG 9405</strain>
    </source>
</reference>
<name>A0A1T0CDB6_9GAMM</name>
<evidence type="ECO:0000259" key="1">
    <source>
        <dbReference type="PROSITE" id="PS51729"/>
    </source>
</evidence>
<dbReference type="GO" id="GO:0016740">
    <property type="term" value="F:transferase activity"/>
    <property type="evidence" value="ECO:0007669"/>
    <property type="project" value="UniProtKB-KW"/>
</dbReference>
<comment type="caution">
    <text evidence="2">The sequence shown here is derived from an EMBL/GenBank/DDBJ whole genome shotgun (WGS) entry which is preliminary data.</text>
</comment>
<dbReference type="AlphaFoldDB" id="A0A1T0CDB6"/>
<dbReference type="InterPro" id="IPR016181">
    <property type="entry name" value="Acyl_CoA_acyltransferase"/>
</dbReference>
<dbReference type="OrthoDB" id="9813275at2"/>